<dbReference type="HOGENOM" id="CLU_3083221_0_0_10"/>
<keyword evidence="2" id="KW-1185">Reference proteome</keyword>
<name>H1HN55_9BACT</name>
<accession>H1HN55</accession>
<dbReference type="AlphaFoldDB" id="H1HN55"/>
<proteinExistence type="predicted"/>
<dbReference type="EMBL" id="AGEK01000028">
    <property type="protein sequence ID" value="EHO69742.1"/>
    <property type="molecule type" value="Genomic_DNA"/>
</dbReference>
<reference evidence="1 2" key="1">
    <citation type="submission" date="2011-12" db="EMBL/GenBank/DDBJ databases">
        <title>The Genome Sequence of Prevotella maculosa OT 289.</title>
        <authorList>
            <consortium name="The Broad Institute Genome Sequencing Platform"/>
            <person name="Earl A."/>
            <person name="Ward D."/>
            <person name="Feldgarden M."/>
            <person name="Gevers D."/>
            <person name="Izard J."/>
            <person name="Blanton J.M."/>
            <person name="Mathney J."/>
            <person name="Tanner A.C."/>
            <person name="Dewhirst F.E."/>
            <person name="Young S.K."/>
            <person name="Zeng Q."/>
            <person name="Gargeya S."/>
            <person name="Fitzgerald M."/>
            <person name="Haas B."/>
            <person name="Abouelleil A."/>
            <person name="Alvarado L."/>
            <person name="Arachchi H.M."/>
            <person name="Berlin A."/>
            <person name="Chapman S.B."/>
            <person name="Gearin G."/>
            <person name="Goldberg J."/>
            <person name="Griggs A."/>
            <person name="Gujja S."/>
            <person name="Hansen M."/>
            <person name="Heiman D."/>
            <person name="Howarth C."/>
            <person name="Larimer J."/>
            <person name="Lui A."/>
            <person name="MacDonald P.J.P."/>
            <person name="McCowen C."/>
            <person name="Montmayeur A."/>
            <person name="Murphy C."/>
            <person name="Neiman D."/>
            <person name="Pearson M."/>
            <person name="Priest M."/>
            <person name="Roberts A."/>
            <person name="Saif S."/>
            <person name="Shea T."/>
            <person name="Sisk P."/>
            <person name="Stolte C."/>
            <person name="Sykes S."/>
            <person name="Wortman J."/>
            <person name="Nusbaum C."/>
            <person name="Birren B."/>
        </authorList>
    </citation>
    <scope>NUCLEOTIDE SEQUENCE [LARGE SCALE GENOMIC DNA]</scope>
    <source>
        <strain evidence="1 2">OT 289</strain>
    </source>
</reference>
<evidence type="ECO:0000313" key="1">
    <source>
        <dbReference type="EMBL" id="EHO69742.1"/>
    </source>
</evidence>
<organism evidence="1 2">
    <name type="scientific">Segatella maculosa OT 289</name>
    <dbReference type="NCBI Taxonomy" id="999422"/>
    <lineage>
        <taxon>Bacteria</taxon>
        <taxon>Pseudomonadati</taxon>
        <taxon>Bacteroidota</taxon>
        <taxon>Bacteroidia</taxon>
        <taxon>Bacteroidales</taxon>
        <taxon>Prevotellaceae</taxon>
        <taxon>Segatella</taxon>
    </lineage>
</organism>
<comment type="caution">
    <text evidence="1">The sequence shown here is derived from an EMBL/GenBank/DDBJ whole genome shotgun (WGS) entry which is preliminary data.</text>
</comment>
<dbReference type="Proteomes" id="UP000003167">
    <property type="component" value="Unassembled WGS sequence"/>
</dbReference>
<gene>
    <name evidence="1" type="ORF">HMPREF9944_01599</name>
</gene>
<protein>
    <submittedName>
        <fullName evidence="1">Uncharacterized protein</fullName>
    </submittedName>
</protein>
<sequence length="52" mass="5971">MKQIISHVICNSALLVGLHDCVTGLFYHGWTHEEGHNGSHFFIFSLFHKLTF</sequence>
<evidence type="ECO:0000313" key="2">
    <source>
        <dbReference type="Proteomes" id="UP000003167"/>
    </source>
</evidence>
<dbReference type="STRING" id="999422.HMPREF9944_01599"/>